<sequence length="2508" mass="266031">MIKSIKKLVPLFLLISFNAWYGMAQVAPSLQNTGFNSCGSDLPQAELNLGSLVLSESLATDFSIGTYTFYIQAPSNFDINATTIIETGTDITAATVTQDAGDASRLEVTITASAQTSLDVVTIENVRLLLIPGATTTDGNLKYSLDGNANNINALTDNETLATISFDPLIGGAGVDQQVCAIDDVQNISVTGSNITQTRTFEWEEEISGTWTPIASSNSEILVIDRASFPNGVSKYRRLTTFTINGEICTQVSSPATITVNEIYAGTITEGTGQNVCTTETPQQLSASGDVAVAPTGTNSYQWYKNDTGTWDLIAGATDNFYQPTPLTASTSFKRRFTNVINGFSCFEETPAVTIIVNSTVLGGTGTDQNICALSDLQLLTVNNGENNGIYQWQKNNLGTWEDISGATQNTYNASANLSPGVTEFRRVTTVSGASCQGTSTVTTITFTNFVVGSISGTETICSNEMPNALASDTNATGTGTISYQWEQFDGVSWTTISGANNADYQPVALSQSTSFRRQDNILLNGFTCSDYTNEIEITVLDQINGGDASANQTICEGEVPASITIANGTAAGPSISYQWQSKTTGNFTNISGETDAVFNFASAPNATTVYRRQTVASDNAKVCFENSTETTVFVNSLTTGIIGNDQDICSGETPNTIINLGNTVAAGNLTYTWEASTDNGVIWTSIPAATGATYTPGTLASSTKYRRLDTSTLNGKVCSDYTNEVTINVAGAIAGGEGSADQVVCEDETPATISVANGTPAGVGINFQWVSSTDNVSYTVMSGETGESLSFATGLTTSTYFKRNVTFTSNGNTCEASSLPTLVTLLTLSEGAVAQTQTVCGSDNVAALTSSVDATSNGTISYSWQISPDGNTWSDIVGADQATYAPSNTGDLETYYRRKATTTLQSTTCEATTGPVIVYVNKFDDAVNHRITFVSGGTGSTVVCNDGDPQPFDTNFPLIASGAVTYQWQVSYDNITFSNIAGADAISYDPPLVTQDTYYRRITTSTLNGLSCSETSNVLELINGGNATPGSIGTTNANGTNGTSEEVICSGDDPSLIEELTAATGQTLTYEWYANNVLIAGANATSYDPPAGLTQTTTYHRTTYSTDISGVTCIVESNSVVVLVPNADSIGSNITICSNTVPPTLGDTNTIQGVPYMGFKWFESNDGVSFSEIIGATGPTYSPGVAFTSNKFYRRGYTSTVDASVCGPEKLSNTIEIIINDVSAGSITGNQQICFGEDPATLVNNVDGTASGVLRYQWYSSEDNSTWSIVDGAVNSSYDPQAGSFPTTYFKRRTYSNLNNVACSEDSNTVVVEVTAELVPGTLSSNQTICEGVVPAALTVSGGSTFVDQSYAWYASPDGVIWTDLNVTTASYTPPIPTETTFYKRTTSRTSFGSLTCVVETNAVEVVLNGVYAGKITDNQSVCEGSQPLAIVELESATGAGTLAYQWWSSPDNQTYTMVPGATQPNYTPPTTLTTSTYFKRVVTSTVFGVPCADETSPKLVTVIPYPIINNDAIIDNDITNVSCFGGNDGSIVVPNGRITGGNTAQTQINTVSLFGIPELGNTYSLIINGIVYEHQVTLNGLNQPQNNNEVAIALAQEINTATGADLSEVIATTNANEVILTAKVTGIPFTAYVSTGSATNASASNVITQPNGVANTYEWTKVGDTGFSASTLSISDLTAGVYLLTVYNEFCGITSSPFLVSQPEQLVLNIGDTCNTAITASSTGGIAPFTYTLTRPNGTTLVQTSNNPNVTYTDLTAGATYTVSVKGATCSLEESEPVTLPLGLQFDEASVVVENATCFGQNDGTISLNIGATTVTGGFSPYNFSWTGPNNATYSSENIANLVPGVYVLSVTDQIGCSTTFTANVASKAVLEISNVQTINEQLQCAGDTNAEISIQISSDPSSQLQITWFKNGTSYTTNNTNLTNLGAGSYEVVIKDTNSDPVAPCTVRQTFEVSAPEVFVAQEVQTETPGCIDANTGRTFTFTVQGGTAPYQYTVDNGTPVLFTSAETTISSLSNDGHVIDVTDTNQCVVQTFTMDRYEVLSYNGVQSHTIAACETNFAFVLDTDLVVGGTPFVAANSDTYYIYDWTGPNNFIAQDITSFDAVAGTYSLTITDSKGCTSELIEFTFNTTYEPIVVDKTIDLVSCGSSNDGAISIVVSGGLRPYAIVWEKEEAGTTNNPAATFTPMGQNITQLSSLEEGRYRLTVTSTINGCTEADPAYYYREIITLNKTESLSLVDGPYLDDALCLGNPGSISVSIFNSQGGDLSFYYDNALMPSVKIGTDTYSVQIANPLEDALLNVVNDEGCGFTMPISSGVTDPEFDYSSDEFEITGLLMAKEDIRFNITSELGAGNATWNFGDGSATVDVDPNTDGTMITHIYSHPGLFTVSLTLFNEQGCSKTVTQEVQIGNGYDVMFPNVFSANNDGINDYFQGEITGIASFAFQIFDMWGALVYDVAYDFDDMPVNWGWDGTYSSGKLYKNKSFRYLFVGTTKENNQITKSGEAAILR</sequence>
<feature type="signal peptide" evidence="1">
    <location>
        <begin position="1"/>
        <end position="21"/>
    </location>
</feature>
<reference evidence="3 4" key="1">
    <citation type="submission" date="2016-10" db="EMBL/GenBank/DDBJ databases">
        <authorList>
            <person name="de Groot N.N."/>
        </authorList>
    </citation>
    <scope>NUCLEOTIDE SEQUENCE [LARGE SCALE GENOMIC DNA]</scope>
    <source>
        <strain evidence="3 4">DSM 19886</strain>
    </source>
</reference>
<dbReference type="Pfam" id="PF13573">
    <property type="entry name" value="SprB"/>
    <property type="match status" value="1"/>
</dbReference>
<protein>
    <submittedName>
        <fullName evidence="3">SprB repeat-containing protein</fullName>
    </submittedName>
</protein>
<dbReference type="Pfam" id="PF13585">
    <property type="entry name" value="CHU_C"/>
    <property type="match status" value="1"/>
</dbReference>
<dbReference type="InterPro" id="IPR000601">
    <property type="entry name" value="PKD_dom"/>
</dbReference>
<evidence type="ECO:0000313" key="3">
    <source>
        <dbReference type="EMBL" id="SDM04400.1"/>
    </source>
</evidence>
<dbReference type="STRING" id="192904.SAMN04488514_104243"/>
<dbReference type="Gene3D" id="2.60.40.10">
    <property type="entry name" value="Immunoglobulins"/>
    <property type="match status" value="2"/>
</dbReference>
<gene>
    <name evidence="3" type="ORF">SAMN04488514_104243</name>
</gene>
<proteinExistence type="predicted"/>
<evidence type="ECO:0000259" key="2">
    <source>
        <dbReference type="PROSITE" id="PS50093"/>
    </source>
</evidence>
<feature type="domain" description="PKD" evidence="2">
    <location>
        <begin position="2355"/>
        <end position="2408"/>
    </location>
</feature>
<dbReference type="Proteomes" id="UP000199440">
    <property type="component" value="Unassembled WGS sequence"/>
</dbReference>
<evidence type="ECO:0000256" key="1">
    <source>
        <dbReference type="SAM" id="SignalP"/>
    </source>
</evidence>
<dbReference type="InterPro" id="IPR022409">
    <property type="entry name" value="PKD/Chitinase_dom"/>
</dbReference>
<accession>A0A1G9Q056</accession>
<name>A0A1G9Q056_9FLAO</name>
<dbReference type="OrthoDB" id="7794186at2"/>
<dbReference type="SMART" id="SM00089">
    <property type="entry name" value="PKD"/>
    <property type="match status" value="1"/>
</dbReference>
<dbReference type="InterPro" id="IPR035986">
    <property type="entry name" value="PKD_dom_sf"/>
</dbReference>
<dbReference type="Pfam" id="PF18911">
    <property type="entry name" value="PKD_4"/>
    <property type="match status" value="1"/>
</dbReference>
<organism evidence="3 4">
    <name type="scientific">Kriegella aquimaris</name>
    <dbReference type="NCBI Taxonomy" id="192904"/>
    <lineage>
        <taxon>Bacteria</taxon>
        <taxon>Pseudomonadati</taxon>
        <taxon>Bacteroidota</taxon>
        <taxon>Flavobacteriia</taxon>
        <taxon>Flavobacteriales</taxon>
        <taxon>Flavobacteriaceae</taxon>
        <taxon>Kriegella</taxon>
    </lineage>
</organism>
<dbReference type="SUPFAM" id="SSF49299">
    <property type="entry name" value="PKD domain"/>
    <property type="match status" value="1"/>
</dbReference>
<keyword evidence="1" id="KW-0732">Signal</keyword>
<dbReference type="CDD" id="cd00146">
    <property type="entry name" value="PKD"/>
    <property type="match status" value="1"/>
</dbReference>
<dbReference type="EMBL" id="FNGV01000004">
    <property type="protein sequence ID" value="SDM04400.1"/>
    <property type="molecule type" value="Genomic_DNA"/>
</dbReference>
<dbReference type="InterPro" id="IPR013783">
    <property type="entry name" value="Ig-like_fold"/>
</dbReference>
<keyword evidence="4" id="KW-1185">Reference proteome</keyword>
<dbReference type="PROSITE" id="PS50093">
    <property type="entry name" value="PKD"/>
    <property type="match status" value="1"/>
</dbReference>
<feature type="chain" id="PRO_5011672986" evidence="1">
    <location>
        <begin position="22"/>
        <end position="2508"/>
    </location>
</feature>
<dbReference type="RefSeq" id="WP_089888704.1">
    <property type="nucleotide sequence ID" value="NZ_FNGV01000004.1"/>
</dbReference>
<dbReference type="Gene3D" id="2.60.40.2700">
    <property type="match status" value="3"/>
</dbReference>
<evidence type="ECO:0000313" key="4">
    <source>
        <dbReference type="Proteomes" id="UP000199440"/>
    </source>
</evidence>
<dbReference type="InterPro" id="IPR025667">
    <property type="entry name" value="SprB_repeat"/>
</dbReference>